<keyword evidence="2" id="KW-1185">Reference proteome</keyword>
<proteinExistence type="predicted"/>
<dbReference type="RefSeq" id="WP_156510108.1">
    <property type="nucleotide sequence ID" value="NZ_FTNK01000003.1"/>
</dbReference>
<sequence>MDKQQLNLKINYLNKLQQVVESQNLTDEYKDIIFDSIVKVCESIDVDLGIRKEYPPGV</sequence>
<dbReference type="Proteomes" id="UP000186666">
    <property type="component" value="Unassembled WGS sequence"/>
</dbReference>
<reference evidence="1 2" key="1">
    <citation type="submission" date="2017-01" db="EMBL/GenBank/DDBJ databases">
        <authorList>
            <person name="Varghese N."/>
            <person name="Submissions S."/>
        </authorList>
    </citation>
    <scope>NUCLEOTIDE SEQUENCE [LARGE SCALE GENOMIC DNA]</scope>
    <source>
        <strain evidence="1 2">ATCC 23464</strain>
    </source>
</reference>
<gene>
    <name evidence="1" type="ORF">SAMN05421578_103328</name>
</gene>
<evidence type="ECO:0000313" key="1">
    <source>
        <dbReference type="EMBL" id="SIQ67936.1"/>
    </source>
</evidence>
<comment type="caution">
    <text evidence="1">The sequence shown here is derived from an EMBL/GenBank/DDBJ whole genome shotgun (WGS) entry which is preliminary data.</text>
</comment>
<dbReference type="EMBL" id="FTNK01000003">
    <property type="protein sequence ID" value="SIQ67936.1"/>
    <property type="molecule type" value="Genomic_DNA"/>
</dbReference>
<organism evidence="1 2">
    <name type="scientific">Paenibacillus macquariensis</name>
    <dbReference type="NCBI Taxonomy" id="948756"/>
    <lineage>
        <taxon>Bacteria</taxon>
        <taxon>Bacillati</taxon>
        <taxon>Bacillota</taxon>
        <taxon>Bacilli</taxon>
        <taxon>Bacillales</taxon>
        <taxon>Paenibacillaceae</taxon>
        <taxon>Paenibacillus</taxon>
    </lineage>
</organism>
<accession>A0ABY1JS73</accession>
<protein>
    <submittedName>
        <fullName evidence="1">Uncharacterized protein</fullName>
    </submittedName>
</protein>
<evidence type="ECO:0000313" key="2">
    <source>
        <dbReference type="Proteomes" id="UP000186666"/>
    </source>
</evidence>
<name>A0ABY1JS73_9BACL</name>